<gene>
    <name evidence="3" type="ORF">I5589_10680</name>
</gene>
<dbReference type="Pfam" id="PF13148">
    <property type="entry name" value="DUF3987"/>
    <property type="match status" value="1"/>
</dbReference>
<evidence type="ECO:0000256" key="1">
    <source>
        <dbReference type="SAM" id="Coils"/>
    </source>
</evidence>
<feature type="region of interest" description="Disordered" evidence="2">
    <location>
        <begin position="1"/>
        <end position="23"/>
    </location>
</feature>
<organism evidence="3 4">
    <name type="scientific">Burkholderia vietnamiensis</name>
    <dbReference type="NCBI Taxonomy" id="60552"/>
    <lineage>
        <taxon>Bacteria</taxon>
        <taxon>Pseudomonadati</taxon>
        <taxon>Pseudomonadota</taxon>
        <taxon>Betaproteobacteria</taxon>
        <taxon>Burkholderiales</taxon>
        <taxon>Burkholderiaceae</taxon>
        <taxon>Burkholderia</taxon>
        <taxon>Burkholderia cepacia complex</taxon>
    </lineage>
</organism>
<name>A0ABS1ATR5_BURVI</name>
<dbReference type="EMBL" id="JADVKH010000018">
    <property type="protein sequence ID" value="MBJ9687544.1"/>
    <property type="molecule type" value="Genomic_DNA"/>
</dbReference>
<feature type="coiled-coil region" evidence="1">
    <location>
        <begin position="178"/>
        <end position="227"/>
    </location>
</feature>
<evidence type="ECO:0000313" key="3">
    <source>
        <dbReference type="EMBL" id="MBJ9687544.1"/>
    </source>
</evidence>
<keyword evidence="4" id="KW-1185">Reference proteome</keyword>
<proteinExistence type="predicted"/>
<comment type="caution">
    <text evidence="3">The sequence shown here is derived from an EMBL/GenBank/DDBJ whole genome shotgun (WGS) entry which is preliminary data.</text>
</comment>
<accession>A0ABS1ATR5</accession>
<dbReference type="Proteomes" id="UP000808215">
    <property type="component" value="Unassembled WGS sequence"/>
</dbReference>
<protein>
    <submittedName>
        <fullName evidence="3">DUF3987 domain-containing protein</fullName>
    </submittedName>
</protein>
<dbReference type="RefSeq" id="WP_200091333.1">
    <property type="nucleotide sequence ID" value="NZ_JADVKH010000018.1"/>
</dbReference>
<evidence type="ECO:0000313" key="4">
    <source>
        <dbReference type="Proteomes" id="UP000808215"/>
    </source>
</evidence>
<sequence>MNNENDCPRNSEEYTAGSAPTASAAVASELDDVELVDSASSPAAANGQEPVERRSRAKFPEFEPEDQTFPWQVLPETIRGAVIEICRNDKVAVPIAVQAVLSAVSLSCQDLIWIDRGIGEKSVCSLYMLSVTDTGARKSRADGTVTSAIEVYDREKRAEYTARIEDGAYLSKERRRTIAELEKDSRAWRRQLRTLTIRGPKDYNNTVEAAKAELEEVEHRLAELRREEFEYREPRLQRVLYSKIPIRQLEQSLAENWPSAGLFSDEAAGILNTRGESDMSSLDKLWEGKAIDVVGRTARESFFIEDPRLTISLMVQPIVFDRFLERKGELAKGIGFMSRVLLSRPDTSYGKRTVDTSVPRLTEWTELFNNRVRALLSHGHSDIALRSRGRKTLYFSQSAQQAWEKNFNEMERATADDGKLVHEREFVNRYGEHVARLAALFHFFERGKLDGASRADDATEREIPEATVTSAIRVVEWYLSEFKRVFNPEVAMREMALYVLKRLKQMLDERNDGQLREPLGMGQDHPNCRVPYHELRARCPRYDLKKTAKFDQVVRWLEGRGNLAIKEKDARHAGAGKQEPKSIEIKYTSKGHWRGGRQEYTFHFEL</sequence>
<keyword evidence="1" id="KW-0175">Coiled coil</keyword>
<evidence type="ECO:0000256" key="2">
    <source>
        <dbReference type="SAM" id="MobiDB-lite"/>
    </source>
</evidence>
<dbReference type="InterPro" id="IPR025048">
    <property type="entry name" value="DUF3987"/>
</dbReference>
<reference evidence="3 4" key="1">
    <citation type="submission" date="2020-11" db="EMBL/GenBank/DDBJ databases">
        <title>Enhanced detection system for hospital associated transmission using whole genome sequencing surveillance.</title>
        <authorList>
            <person name="Harrison L.H."/>
            <person name="Van Tyne D."/>
            <person name="Marsh J.W."/>
            <person name="Griffith M.P."/>
            <person name="Snyder D.J."/>
            <person name="Cooper V.S."/>
            <person name="Mustapha M."/>
        </authorList>
    </citation>
    <scope>NUCLEOTIDE SEQUENCE [LARGE SCALE GENOMIC DNA]</scope>
    <source>
        <strain evidence="3 4">BC00020</strain>
    </source>
</reference>
<feature type="compositionally biased region" description="Basic and acidic residues" evidence="2">
    <location>
        <begin position="1"/>
        <end position="12"/>
    </location>
</feature>